<keyword evidence="6" id="KW-0805">Transcription regulation</keyword>
<keyword evidence="5" id="KW-0862">Zinc</keyword>
<evidence type="ECO:0000256" key="9">
    <source>
        <dbReference type="PROSITE-ProRule" id="PRU00042"/>
    </source>
</evidence>
<dbReference type="GO" id="GO:0005634">
    <property type="term" value="C:nucleus"/>
    <property type="evidence" value="ECO:0007669"/>
    <property type="project" value="UniProtKB-SubCell"/>
</dbReference>
<dbReference type="AlphaFoldDB" id="A0A199W5J6"/>
<evidence type="ECO:0000313" key="13">
    <source>
        <dbReference type="Proteomes" id="UP000092600"/>
    </source>
</evidence>
<organism evidence="12 13">
    <name type="scientific">Ananas comosus</name>
    <name type="common">Pineapple</name>
    <name type="synonym">Ananas ananas</name>
    <dbReference type="NCBI Taxonomy" id="4615"/>
    <lineage>
        <taxon>Eukaryota</taxon>
        <taxon>Viridiplantae</taxon>
        <taxon>Streptophyta</taxon>
        <taxon>Embryophyta</taxon>
        <taxon>Tracheophyta</taxon>
        <taxon>Spermatophyta</taxon>
        <taxon>Magnoliopsida</taxon>
        <taxon>Liliopsida</taxon>
        <taxon>Poales</taxon>
        <taxon>Bromeliaceae</taxon>
        <taxon>Bromelioideae</taxon>
        <taxon>Ananas</taxon>
    </lineage>
</organism>
<gene>
    <name evidence="15" type="primary">LOC109719625</name>
    <name evidence="12" type="ORF">ACMD2_06884</name>
</gene>
<keyword evidence="2" id="KW-0479">Metal-binding</keyword>
<dbReference type="SUPFAM" id="SSF57667">
    <property type="entry name" value="beta-beta-alpha zinc fingers"/>
    <property type="match status" value="1"/>
</dbReference>
<dbReference type="Proteomes" id="UP000515123">
    <property type="component" value="Linkage group 13"/>
</dbReference>
<dbReference type="PANTHER" id="PTHR26374:SF379">
    <property type="entry name" value="ZINC FINGER PROTEIN ZAT12"/>
    <property type="match status" value="1"/>
</dbReference>
<accession>A0A199W5J6</accession>
<dbReference type="GeneID" id="109719625"/>
<evidence type="ECO:0000313" key="12">
    <source>
        <dbReference type="EMBL" id="OAY84752.1"/>
    </source>
</evidence>
<evidence type="ECO:0000256" key="5">
    <source>
        <dbReference type="ARBA" id="ARBA00022833"/>
    </source>
</evidence>
<evidence type="ECO:0000256" key="7">
    <source>
        <dbReference type="ARBA" id="ARBA00023163"/>
    </source>
</evidence>
<dbReference type="EMBL" id="LSRQ01000177">
    <property type="protein sequence ID" value="OAY84752.1"/>
    <property type="molecule type" value="Genomic_DNA"/>
</dbReference>
<evidence type="ECO:0000256" key="1">
    <source>
        <dbReference type="ARBA" id="ARBA00004123"/>
    </source>
</evidence>
<dbReference type="SMART" id="SM00355">
    <property type="entry name" value="ZnF_C2H2"/>
    <property type="match status" value="2"/>
</dbReference>
<reference evidence="12 13" key="1">
    <citation type="journal article" date="2016" name="DNA Res.">
        <title>The draft genome of MD-2 pineapple using hybrid error correction of long reads.</title>
        <authorList>
            <person name="Redwan R.M."/>
            <person name="Saidin A."/>
            <person name="Kumar S.V."/>
        </authorList>
    </citation>
    <scope>NUCLEOTIDE SEQUENCE [LARGE SCALE GENOMIC DNA]</scope>
    <source>
        <strain evidence="13">cv. MD2</strain>
        <tissue evidence="12">Leaf</tissue>
    </source>
</reference>
<dbReference type="Gene3D" id="3.30.160.60">
    <property type="entry name" value="Classic Zinc Finger"/>
    <property type="match status" value="1"/>
</dbReference>
<dbReference type="RefSeq" id="XP_020101988.1">
    <property type="nucleotide sequence ID" value="XM_020246399.1"/>
</dbReference>
<dbReference type="Pfam" id="PF13912">
    <property type="entry name" value="zf-C2H2_6"/>
    <property type="match status" value="2"/>
</dbReference>
<keyword evidence="7" id="KW-0804">Transcription</keyword>
<evidence type="ECO:0000256" key="4">
    <source>
        <dbReference type="ARBA" id="ARBA00022771"/>
    </source>
</evidence>
<dbReference type="Gramene" id="Aco014216.1.mrna1">
    <property type="protein sequence ID" value="Aco014216.1.mrna1.cds1"/>
    <property type="gene ID" value="Aco014216.1.path1"/>
</dbReference>
<dbReference type="STRING" id="4615.A0A199W5J6"/>
<dbReference type="PANTHER" id="PTHR26374">
    <property type="entry name" value="ZINC FINGER PROTEIN ZAT5"/>
    <property type="match status" value="1"/>
</dbReference>
<evidence type="ECO:0000256" key="3">
    <source>
        <dbReference type="ARBA" id="ARBA00022737"/>
    </source>
</evidence>
<evidence type="ECO:0000259" key="11">
    <source>
        <dbReference type="PROSITE" id="PS50157"/>
    </source>
</evidence>
<feature type="domain" description="C2H2-type" evidence="11">
    <location>
        <begin position="57"/>
        <end position="84"/>
    </location>
</feature>
<feature type="region of interest" description="Disordered" evidence="10">
    <location>
        <begin position="73"/>
        <end position="96"/>
    </location>
</feature>
<dbReference type="OrthoDB" id="9411774at2759"/>
<evidence type="ECO:0000256" key="10">
    <source>
        <dbReference type="SAM" id="MobiDB-lite"/>
    </source>
</evidence>
<evidence type="ECO:0000313" key="14">
    <source>
        <dbReference type="Proteomes" id="UP000515123"/>
    </source>
</evidence>
<keyword evidence="8" id="KW-0539">Nucleus</keyword>
<dbReference type="GO" id="GO:0008270">
    <property type="term" value="F:zinc ion binding"/>
    <property type="evidence" value="ECO:0007669"/>
    <property type="project" value="UniProtKB-KW"/>
</dbReference>
<dbReference type="InterPro" id="IPR013087">
    <property type="entry name" value="Znf_C2H2_type"/>
</dbReference>
<reference evidence="15" key="2">
    <citation type="submission" date="2025-04" db="UniProtKB">
        <authorList>
            <consortium name="RefSeq"/>
        </authorList>
    </citation>
    <scope>IDENTIFICATION</scope>
    <source>
        <tissue evidence="15">Leaf</tissue>
    </source>
</reference>
<evidence type="ECO:0000256" key="8">
    <source>
        <dbReference type="ARBA" id="ARBA00023242"/>
    </source>
</evidence>
<dbReference type="PROSITE" id="PS00028">
    <property type="entry name" value="ZINC_FINGER_C2H2_1"/>
    <property type="match status" value="2"/>
</dbReference>
<dbReference type="InterPro" id="IPR036236">
    <property type="entry name" value="Znf_C2H2_sf"/>
</dbReference>
<name>A0A199W5J6_ANACO</name>
<evidence type="ECO:0000256" key="6">
    <source>
        <dbReference type="ARBA" id="ARBA00023015"/>
    </source>
</evidence>
<keyword evidence="3" id="KW-0677">Repeat</keyword>
<evidence type="ECO:0000256" key="2">
    <source>
        <dbReference type="ARBA" id="ARBA00022723"/>
    </source>
</evidence>
<keyword evidence="14" id="KW-1185">Reference proteome</keyword>
<keyword evidence="4 9" id="KW-0863">Zinc-finger</keyword>
<proteinExistence type="predicted"/>
<sequence length="184" mass="19782">MKRIRFGDEERVEAVDSITTANVLMLLSRGGGEETDAFSPAAAAAVAAAAAQASRVFECKTCSRKFPSFQALGGHRASHKKPRPATDAIGPANGPNAPAKARVHECSICGLEFAIGQALGGHMRRHRAVGAAEAEAEAEKKPEERRRMLWVDLNLTPLENDMECRKINLGLKIVDNIPMVGCLH</sequence>
<dbReference type="Proteomes" id="UP000092600">
    <property type="component" value="Unassembled WGS sequence"/>
</dbReference>
<dbReference type="PROSITE" id="PS50157">
    <property type="entry name" value="ZINC_FINGER_C2H2_2"/>
    <property type="match status" value="2"/>
</dbReference>
<protein>
    <submittedName>
        <fullName evidence="12">Zinc finger protein ZAT11</fullName>
    </submittedName>
    <submittedName>
        <fullName evidence="15">Zinc finger protein ZAT12-like</fullName>
    </submittedName>
</protein>
<evidence type="ECO:0000313" key="15">
    <source>
        <dbReference type="RefSeq" id="XP_020101988.1"/>
    </source>
</evidence>
<feature type="domain" description="C2H2-type" evidence="11">
    <location>
        <begin position="104"/>
        <end position="126"/>
    </location>
</feature>
<comment type="subcellular location">
    <subcellularLocation>
        <location evidence="1">Nucleus</location>
    </subcellularLocation>
</comment>